<dbReference type="PANTHER" id="PTHR38887">
    <property type="entry name" value="CHROMOSOME 21, WHOLE GENOME SHOTGUN SEQUENCE"/>
    <property type="match status" value="1"/>
</dbReference>
<feature type="region of interest" description="Disordered" evidence="1">
    <location>
        <begin position="1"/>
        <end position="20"/>
    </location>
</feature>
<accession>A0ABR3W408</accession>
<feature type="compositionally biased region" description="Polar residues" evidence="1">
    <location>
        <begin position="105"/>
        <end position="114"/>
    </location>
</feature>
<gene>
    <name evidence="2" type="ORF">Daus18300_012124</name>
</gene>
<protein>
    <submittedName>
        <fullName evidence="2">Uncharacterized protein</fullName>
    </submittedName>
</protein>
<dbReference type="PANTHER" id="PTHR38887:SF1">
    <property type="entry name" value="RAS MODIFICATION PROTEIN ERF4"/>
    <property type="match status" value="1"/>
</dbReference>
<dbReference type="EMBL" id="JAWRVE010000158">
    <property type="protein sequence ID" value="KAL1852526.1"/>
    <property type="molecule type" value="Genomic_DNA"/>
</dbReference>
<sequence>MTEATVVQISHPASKQSNNPFGKAIQGIAATIGLASETIHYHKHKRASQQFQRNGIPKSVSSEDLNPTIGLNISPPQGEAELEHKLPTQVDEIAWAFDEVQEDINTNSSKTVTPHHTPPDSPKLGESFLQSHTFAMTSPMVANRLDIPVVITQRRPKARTRGFIRAYAPNLQKVGIDQDTFIDFIDQLNKAVEPSPWITAIDLASLAGHAFPEPVHLLISASALMATQITAEVVSRSKSNAFLDRMNNDFFKPKGLIALVVTWKPKKDDSEQNPTGMVDIDMTATAASKITAKDPPASMKRRKSMIQLPSSGSMFELPEFAPLVFPKLETTSKSPEPLSPVSPSHKRAVQGMQLEIPTNSEQQLMSKPTNRARSRSIGEESLVQRAEAGCLPAFRHSTAEYVGPAVRQVKLGGKSAGSSVKRTGSFISDYQDRRAVARWSGRHPDSQMAKLAPAPEFKSKFADPNHPVGSGDFVALVTGGKHTTAEVSRDAVRATAAASREGMMRVKSTAEGAGLRVGGNGGGDGGDGEALRRIISPRAKEALLDIRPRGDWVPKLPQTAAAGVAPTLRRIGSLQLGNPVRTMKKLLQPDILYLMIVNLPTEEEIANAAACLNQVNEESRAEGEGVEDSRESKD</sequence>
<evidence type="ECO:0000256" key="1">
    <source>
        <dbReference type="SAM" id="MobiDB-lite"/>
    </source>
</evidence>
<feature type="region of interest" description="Disordered" evidence="1">
    <location>
        <begin position="45"/>
        <end position="80"/>
    </location>
</feature>
<comment type="caution">
    <text evidence="2">The sequence shown here is derived from an EMBL/GenBank/DDBJ whole genome shotgun (WGS) entry which is preliminary data.</text>
</comment>
<keyword evidence="3" id="KW-1185">Reference proteome</keyword>
<evidence type="ECO:0000313" key="2">
    <source>
        <dbReference type="EMBL" id="KAL1852526.1"/>
    </source>
</evidence>
<name>A0ABR3W408_9PEZI</name>
<dbReference type="InterPro" id="IPR053221">
    <property type="entry name" value="Burnettramic_acid_biosynth"/>
</dbReference>
<feature type="compositionally biased region" description="Polar residues" evidence="1">
    <location>
        <begin position="48"/>
        <end position="75"/>
    </location>
</feature>
<reference evidence="2 3" key="1">
    <citation type="journal article" date="2024" name="IMA Fungus">
        <title>IMA Genome - F19 : A genome assembly and annotation guide to empower mycologists, including annotated draft genome sequences of Ceratocystis pirilliformis, Diaporthe australafricana, Fusarium ophioides, Paecilomyces lecythidis, and Sporothrix stenoceras.</title>
        <authorList>
            <person name="Aylward J."/>
            <person name="Wilson A.M."/>
            <person name="Visagie C.M."/>
            <person name="Spraker J."/>
            <person name="Barnes I."/>
            <person name="Buitendag C."/>
            <person name="Ceriani C."/>
            <person name="Del Mar Angel L."/>
            <person name="du Plessis D."/>
            <person name="Fuchs T."/>
            <person name="Gasser K."/>
            <person name="Kramer D."/>
            <person name="Li W."/>
            <person name="Munsamy K."/>
            <person name="Piso A."/>
            <person name="Price J.L."/>
            <person name="Sonnekus B."/>
            <person name="Thomas C."/>
            <person name="van der Nest A."/>
            <person name="van Dijk A."/>
            <person name="van Heerden A."/>
            <person name="van Vuuren N."/>
            <person name="Yilmaz N."/>
            <person name="Duong T.A."/>
            <person name="van der Merwe N.A."/>
            <person name="Wingfield M.J."/>
            <person name="Wingfield B.D."/>
        </authorList>
    </citation>
    <scope>NUCLEOTIDE SEQUENCE [LARGE SCALE GENOMIC DNA]</scope>
    <source>
        <strain evidence="2 3">CMW 18300</strain>
    </source>
</reference>
<organism evidence="2 3">
    <name type="scientific">Diaporthe australafricana</name>
    <dbReference type="NCBI Taxonomy" id="127596"/>
    <lineage>
        <taxon>Eukaryota</taxon>
        <taxon>Fungi</taxon>
        <taxon>Dikarya</taxon>
        <taxon>Ascomycota</taxon>
        <taxon>Pezizomycotina</taxon>
        <taxon>Sordariomycetes</taxon>
        <taxon>Sordariomycetidae</taxon>
        <taxon>Diaporthales</taxon>
        <taxon>Diaporthaceae</taxon>
        <taxon>Diaporthe</taxon>
    </lineage>
</organism>
<proteinExistence type="predicted"/>
<dbReference type="Proteomes" id="UP001583177">
    <property type="component" value="Unassembled WGS sequence"/>
</dbReference>
<evidence type="ECO:0000313" key="3">
    <source>
        <dbReference type="Proteomes" id="UP001583177"/>
    </source>
</evidence>
<feature type="region of interest" description="Disordered" evidence="1">
    <location>
        <begin position="105"/>
        <end position="124"/>
    </location>
</feature>